<evidence type="ECO:0000256" key="2">
    <source>
        <dbReference type="ARBA" id="ARBA00022695"/>
    </source>
</evidence>
<evidence type="ECO:0000256" key="6">
    <source>
        <dbReference type="ARBA" id="ARBA00022918"/>
    </source>
</evidence>
<evidence type="ECO:0000313" key="9">
    <source>
        <dbReference type="Proteomes" id="UP001151760"/>
    </source>
</evidence>
<accession>A0ABQ5AIK5</accession>
<dbReference type="Proteomes" id="UP001151760">
    <property type="component" value="Unassembled WGS sequence"/>
</dbReference>
<evidence type="ECO:0000256" key="1">
    <source>
        <dbReference type="ARBA" id="ARBA00022679"/>
    </source>
</evidence>
<dbReference type="PANTHER" id="PTHR45835:SF99">
    <property type="entry name" value="CHROMO DOMAIN-CONTAINING PROTEIN-RELATED"/>
    <property type="match status" value="1"/>
</dbReference>
<organism evidence="8 9">
    <name type="scientific">Tanacetum coccineum</name>
    <dbReference type="NCBI Taxonomy" id="301880"/>
    <lineage>
        <taxon>Eukaryota</taxon>
        <taxon>Viridiplantae</taxon>
        <taxon>Streptophyta</taxon>
        <taxon>Embryophyta</taxon>
        <taxon>Tracheophyta</taxon>
        <taxon>Spermatophyta</taxon>
        <taxon>Magnoliopsida</taxon>
        <taxon>eudicotyledons</taxon>
        <taxon>Gunneridae</taxon>
        <taxon>Pentapetalae</taxon>
        <taxon>asterids</taxon>
        <taxon>campanulids</taxon>
        <taxon>Asterales</taxon>
        <taxon>Asteraceae</taxon>
        <taxon>Asteroideae</taxon>
        <taxon>Anthemideae</taxon>
        <taxon>Anthemidinae</taxon>
        <taxon>Tanacetum</taxon>
    </lineage>
</organism>
<keyword evidence="1" id="KW-0808">Transferase</keyword>
<keyword evidence="3" id="KW-0540">Nuclease</keyword>
<feature type="domain" description="Reverse transcriptase RNase H-like" evidence="7">
    <location>
        <begin position="222"/>
        <end position="270"/>
    </location>
</feature>
<comment type="caution">
    <text evidence="8">The sequence shown here is derived from an EMBL/GenBank/DDBJ whole genome shotgun (WGS) entry which is preliminary data.</text>
</comment>
<dbReference type="Pfam" id="PF17917">
    <property type="entry name" value="RT_RNaseH"/>
    <property type="match status" value="1"/>
</dbReference>
<dbReference type="EMBL" id="BQNB010012353">
    <property type="protein sequence ID" value="GJT02500.1"/>
    <property type="molecule type" value="Genomic_DNA"/>
</dbReference>
<dbReference type="GO" id="GO:0003964">
    <property type="term" value="F:RNA-directed DNA polymerase activity"/>
    <property type="evidence" value="ECO:0007669"/>
    <property type="project" value="UniProtKB-KW"/>
</dbReference>
<evidence type="ECO:0000256" key="5">
    <source>
        <dbReference type="ARBA" id="ARBA00022801"/>
    </source>
</evidence>
<gene>
    <name evidence="8" type="ORF">Tco_0823669</name>
</gene>
<evidence type="ECO:0000256" key="4">
    <source>
        <dbReference type="ARBA" id="ARBA00022759"/>
    </source>
</evidence>
<proteinExistence type="predicted"/>
<evidence type="ECO:0000256" key="3">
    <source>
        <dbReference type="ARBA" id="ARBA00022722"/>
    </source>
</evidence>
<keyword evidence="2" id="KW-0548">Nucleotidyltransferase</keyword>
<protein>
    <submittedName>
        <fullName evidence="8">Reverse transcriptase domain-containing protein</fullName>
    </submittedName>
</protein>
<keyword evidence="4" id="KW-0255">Endonuclease</keyword>
<keyword evidence="5" id="KW-0378">Hydrolase</keyword>
<evidence type="ECO:0000259" key="7">
    <source>
        <dbReference type="Pfam" id="PF17917"/>
    </source>
</evidence>
<dbReference type="PANTHER" id="PTHR45835">
    <property type="entry name" value="YALI0A06105P"/>
    <property type="match status" value="1"/>
</dbReference>
<reference evidence="8" key="1">
    <citation type="journal article" date="2022" name="Int. J. Mol. Sci.">
        <title>Draft Genome of Tanacetum Coccineum: Genomic Comparison of Closely Related Tanacetum-Family Plants.</title>
        <authorList>
            <person name="Yamashiro T."/>
            <person name="Shiraishi A."/>
            <person name="Nakayama K."/>
            <person name="Satake H."/>
        </authorList>
    </citation>
    <scope>NUCLEOTIDE SEQUENCE</scope>
</reference>
<keyword evidence="9" id="KW-1185">Reference proteome</keyword>
<dbReference type="SUPFAM" id="SSF56672">
    <property type="entry name" value="DNA/RNA polymerases"/>
    <property type="match status" value="1"/>
</dbReference>
<evidence type="ECO:0000313" key="8">
    <source>
        <dbReference type="EMBL" id="GJT02500.1"/>
    </source>
</evidence>
<name>A0ABQ5AIK5_9ASTR</name>
<dbReference type="InterPro" id="IPR043502">
    <property type="entry name" value="DNA/RNA_pol_sf"/>
</dbReference>
<dbReference type="InterPro" id="IPR041373">
    <property type="entry name" value="RT_RNaseH"/>
</dbReference>
<reference evidence="8" key="2">
    <citation type="submission" date="2022-01" db="EMBL/GenBank/DDBJ databases">
        <authorList>
            <person name="Yamashiro T."/>
            <person name="Shiraishi A."/>
            <person name="Satake H."/>
            <person name="Nakayama K."/>
        </authorList>
    </citation>
    <scope>NUCLEOTIDE SEQUENCE</scope>
</reference>
<keyword evidence="6 8" id="KW-0695">RNA-directed DNA polymerase</keyword>
<sequence>MNYTAGSFVSKALTWWNSQIRTLSQEVAVSMSWNDFKFMMIQEFCPSHKMQKLESELGLPMVAAMEPKTIQKAMQIYGALTDEAEERMNGGLGRGKPRESRLGVGIHVWAEEASPGDEHCDGEVFPDRLIYLDYAYSGIEFWIEFNPWATRVAKVLHIDWHLLIGGVFWTTSRNSKTKVSFNQVCRLGEGWSQFFSKIDLRSGYHQLRQYFGFDGIGVGDVVVFALKIWRHYLYGTKSVIYMDHKSLQHIFSQKELNMRQRRWIELFSDYDGEICNHPGKANCTVRVSDLILAAQKEAVDEFAGLQKGMVPGMKKDIAEYVSKCSLVILEGSQDVLLQLVEFSYNNSYHSSVRCASFEALYGIKCRSPIMWDEVGEGQLIGPELVQETTKKISQIKDRLKATRDRQKSYADKRRKPLEFSVGDYILLKVSALERLWLRFGIGKFST</sequence>